<dbReference type="RefSeq" id="WP_012710488.1">
    <property type="nucleotide sequence ID" value="NC_012588.1"/>
</dbReference>
<sequence>MVTPTSPNQVDIHQVKNKLSSILDFQGRKAEQVKQVLVSAAITRDSENKAKQYCISPQTVRNYVEQTVIDKIMERIKKPSIKNLIKKHRPIRISIDWTSIEYDGKPVEGSRGSEHGYA</sequence>
<organism evidence="2 3">
    <name type="scientific">Saccharolobus islandicus (strain M.14.25 / Kamchatka #1)</name>
    <name type="common">Sulfolobus islandicus</name>
    <dbReference type="NCBI Taxonomy" id="427317"/>
    <lineage>
        <taxon>Archaea</taxon>
        <taxon>Thermoproteota</taxon>
        <taxon>Thermoprotei</taxon>
        <taxon>Sulfolobales</taxon>
        <taxon>Sulfolobaceae</taxon>
        <taxon>Saccharolobus</taxon>
    </lineage>
</organism>
<evidence type="ECO:0000259" key="1">
    <source>
        <dbReference type="Pfam" id="PF14210"/>
    </source>
</evidence>
<dbReference type="HOGENOM" id="CLU_113529_0_1_2"/>
<dbReference type="PANTHER" id="PTHR33252">
    <property type="entry name" value="THIRD ORF IN TRANSPOSON ISC1160"/>
    <property type="match status" value="1"/>
</dbReference>
<dbReference type="GeneID" id="84057864"/>
<dbReference type="KEGG" id="sia:M1425_0328"/>
<evidence type="ECO:0000313" key="3">
    <source>
        <dbReference type="Proteomes" id="UP000001350"/>
    </source>
</evidence>
<protein>
    <submittedName>
        <fullName evidence="2">Transposase ISC1225</fullName>
    </submittedName>
</protein>
<reference evidence="2 3" key="1">
    <citation type="journal article" date="2009" name="Proc. Natl. Acad. Sci. U.S.A.">
        <title>Biogeography of the Sulfolobus islandicus pan-genome.</title>
        <authorList>
            <person name="Reno M.L."/>
            <person name="Held N.L."/>
            <person name="Fields C.J."/>
            <person name="Burke P.V."/>
            <person name="Whitaker R.J."/>
        </authorList>
    </citation>
    <scope>NUCLEOTIDE SEQUENCE [LARGE SCALE GENOMIC DNA]</scope>
    <source>
        <strain evidence="3">M.14.25 / Kamchatka #1</strain>
    </source>
</reference>
<dbReference type="Pfam" id="PF14210">
    <property type="entry name" value="DUF4322"/>
    <property type="match status" value="1"/>
</dbReference>
<dbReference type="InterPro" id="IPR025471">
    <property type="entry name" value="DUF4322"/>
</dbReference>
<gene>
    <name evidence="2" type="ordered locus">M1425_0328</name>
</gene>
<proteinExistence type="predicted"/>
<dbReference type="EMBL" id="CP001400">
    <property type="protein sequence ID" value="ACP37211.1"/>
    <property type="molecule type" value="Genomic_DNA"/>
</dbReference>
<dbReference type="PANTHER" id="PTHR33252:SF2">
    <property type="entry name" value="TRANSPOSASE IS4-LIKE DOMAIN-CONTAINING PROTEIN"/>
    <property type="match status" value="1"/>
</dbReference>
<evidence type="ECO:0000313" key="2">
    <source>
        <dbReference type="EMBL" id="ACP37211.1"/>
    </source>
</evidence>
<feature type="domain" description="DUF4322" evidence="1">
    <location>
        <begin position="2"/>
        <end position="66"/>
    </location>
</feature>
<name>C3MUH7_SACI4</name>
<accession>C3MUH7</accession>
<dbReference type="AlphaFoldDB" id="C3MUH7"/>
<dbReference type="Proteomes" id="UP000001350">
    <property type="component" value="Chromosome"/>
</dbReference>